<accession>A0ABX0PIR3</accession>
<dbReference type="EMBL" id="JAAQOM010000019">
    <property type="protein sequence ID" value="NIA57072.1"/>
    <property type="molecule type" value="Genomic_DNA"/>
</dbReference>
<dbReference type="RefSeq" id="WP_166863302.1">
    <property type="nucleotide sequence ID" value="NZ_JAAQOM010000019.1"/>
</dbReference>
<keyword evidence="3" id="KW-0812">Transmembrane</keyword>
<evidence type="ECO:0000313" key="5">
    <source>
        <dbReference type="EMBL" id="NIA57072.1"/>
    </source>
</evidence>
<feature type="transmembrane region" description="Helical" evidence="3">
    <location>
        <begin position="77"/>
        <end position="94"/>
    </location>
</feature>
<dbReference type="InterPro" id="IPR000160">
    <property type="entry name" value="GGDEF_dom"/>
</dbReference>
<feature type="transmembrane region" description="Helical" evidence="3">
    <location>
        <begin position="126"/>
        <end position="144"/>
    </location>
</feature>
<name>A0ABX0PIR3_9BURK</name>
<dbReference type="EC" id="2.7.7.65" evidence="1"/>
<keyword evidence="3" id="KW-1133">Transmembrane helix</keyword>
<dbReference type="Pfam" id="PF00990">
    <property type="entry name" value="GGDEF"/>
    <property type="match status" value="1"/>
</dbReference>
<dbReference type="InterPro" id="IPR050469">
    <property type="entry name" value="Diguanylate_Cyclase"/>
</dbReference>
<reference evidence="5 6" key="1">
    <citation type="submission" date="2020-03" db="EMBL/GenBank/DDBJ databases">
        <title>Genome sequence of strain Massilia sp. TW-1.</title>
        <authorList>
            <person name="Chaudhary D.K."/>
        </authorList>
    </citation>
    <scope>NUCLEOTIDE SEQUENCE [LARGE SCALE GENOMIC DNA]</scope>
    <source>
        <strain evidence="5 6">TW-1</strain>
    </source>
</reference>
<dbReference type="PANTHER" id="PTHR45138">
    <property type="entry name" value="REGULATORY COMPONENTS OF SENSORY TRANSDUCTION SYSTEM"/>
    <property type="match status" value="1"/>
</dbReference>
<dbReference type="SUPFAM" id="SSF55073">
    <property type="entry name" value="Nucleotide cyclase"/>
    <property type="match status" value="1"/>
</dbReference>
<evidence type="ECO:0000256" key="3">
    <source>
        <dbReference type="SAM" id="Phobius"/>
    </source>
</evidence>
<feature type="transmembrane region" description="Helical" evidence="3">
    <location>
        <begin position="156"/>
        <end position="174"/>
    </location>
</feature>
<dbReference type="NCBIfam" id="TIGR00254">
    <property type="entry name" value="GGDEF"/>
    <property type="match status" value="1"/>
</dbReference>
<evidence type="ECO:0000313" key="6">
    <source>
        <dbReference type="Proteomes" id="UP000716322"/>
    </source>
</evidence>
<dbReference type="PANTHER" id="PTHR45138:SF9">
    <property type="entry name" value="DIGUANYLATE CYCLASE DGCM-RELATED"/>
    <property type="match status" value="1"/>
</dbReference>
<feature type="domain" description="GGDEF" evidence="4">
    <location>
        <begin position="229"/>
        <end position="360"/>
    </location>
</feature>
<dbReference type="Proteomes" id="UP000716322">
    <property type="component" value="Unassembled WGS sequence"/>
</dbReference>
<dbReference type="CDD" id="cd01949">
    <property type="entry name" value="GGDEF"/>
    <property type="match status" value="1"/>
</dbReference>
<organism evidence="5 6">
    <name type="scientific">Telluria antibiotica</name>
    <dbReference type="NCBI Taxonomy" id="2717319"/>
    <lineage>
        <taxon>Bacteria</taxon>
        <taxon>Pseudomonadati</taxon>
        <taxon>Pseudomonadota</taxon>
        <taxon>Betaproteobacteria</taxon>
        <taxon>Burkholderiales</taxon>
        <taxon>Oxalobacteraceae</taxon>
        <taxon>Telluria group</taxon>
        <taxon>Telluria</taxon>
    </lineage>
</organism>
<protein>
    <recommendedName>
        <fullName evidence="1">diguanylate cyclase</fullName>
        <ecNumber evidence="1">2.7.7.65</ecNumber>
    </recommendedName>
</protein>
<sequence length="360" mass="39023">MGLRARVVSLAVGTDPKLRRMLSYWAASTALYAVFAILISVESGVRELGLGLYAALGSSTFYLLVRASARLHLRPQTLAALQGLFGITCNMWAYSITGPLRGATLMGLMVVVVFCTFALRPRQTLLLALCGLLGMGVTMWWHQLRDPLHYPPRVEAITFAMMAGCSLTVTLLTGEMNKLRARLKAKRETLEAALDTIRLLATTDELTGLSNRRHMNEVLDGEERRASTRPACVALLDIDFFKQINDHHGHAAGDAVLRAVAVRLRASLARDATLARWGGEEFLVLLPAVALDEAQALIESLRATMAGLVVPGIDPDLRVSFSAGVAARLGTEPFSATINRADKALYGAKATGRNRVERAA</sequence>
<feature type="transmembrane region" description="Helical" evidence="3">
    <location>
        <begin position="100"/>
        <end position="119"/>
    </location>
</feature>
<gene>
    <name evidence="5" type="ORF">HAV22_25960</name>
</gene>
<dbReference type="InterPro" id="IPR029787">
    <property type="entry name" value="Nucleotide_cyclase"/>
</dbReference>
<feature type="transmembrane region" description="Helical" evidence="3">
    <location>
        <begin position="47"/>
        <end position="65"/>
    </location>
</feature>
<dbReference type="Gene3D" id="3.30.70.270">
    <property type="match status" value="1"/>
</dbReference>
<feature type="transmembrane region" description="Helical" evidence="3">
    <location>
        <begin position="21"/>
        <end position="41"/>
    </location>
</feature>
<dbReference type="InterPro" id="IPR043128">
    <property type="entry name" value="Rev_trsase/Diguanyl_cyclase"/>
</dbReference>
<evidence type="ECO:0000256" key="2">
    <source>
        <dbReference type="ARBA" id="ARBA00034247"/>
    </source>
</evidence>
<keyword evidence="6" id="KW-1185">Reference proteome</keyword>
<evidence type="ECO:0000256" key="1">
    <source>
        <dbReference type="ARBA" id="ARBA00012528"/>
    </source>
</evidence>
<dbReference type="PROSITE" id="PS50887">
    <property type="entry name" value="GGDEF"/>
    <property type="match status" value="1"/>
</dbReference>
<comment type="caution">
    <text evidence="5">The sequence shown here is derived from an EMBL/GenBank/DDBJ whole genome shotgun (WGS) entry which is preliminary data.</text>
</comment>
<evidence type="ECO:0000259" key="4">
    <source>
        <dbReference type="PROSITE" id="PS50887"/>
    </source>
</evidence>
<proteinExistence type="predicted"/>
<comment type="catalytic activity">
    <reaction evidence="2">
        <text>2 GTP = 3',3'-c-di-GMP + 2 diphosphate</text>
        <dbReference type="Rhea" id="RHEA:24898"/>
        <dbReference type="ChEBI" id="CHEBI:33019"/>
        <dbReference type="ChEBI" id="CHEBI:37565"/>
        <dbReference type="ChEBI" id="CHEBI:58805"/>
        <dbReference type="EC" id="2.7.7.65"/>
    </reaction>
</comment>
<keyword evidence="3" id="KW-0472">Membrane</keyword>
<dbReference type="SMART" id="SM00267">
    <property type="entry name" value="GGDEF"/>
    <property type="match status" value="1"/>
</dbReference>